<dbReference type="InterPro" id="IPR027417">
    <property type="entry name" value="P-loop_NTPase"/>
</dbReference>
<evidence type="ECO:0000313" key="1">
    <source>
        <dbReference type="EMBL" id="MCZ0832520.1"/>
    </source>
</evidence>
<keyword evidence="2" id="KW-1185">Reference proteome</keyword>
<dbReference type="Gene3D" id="3.40.50.300">
    <property type="entry name" value="P-loop containing nucleotide triphosphate hydrolases"/>
    <property type="match status" value="1"/>
</dbReference>
<evidence type="ECO:0008006" key="3">
    <source>
        <dbReference type="Google" id="ProtNLM"/>
    </source>
</evidence>
<evidence type="ECO:0000313" key="2">
    <source>
        <dbReference type="Proteomes" id="UP001067708"/>
    </source>
</evidence>
<dbReference type="RefSeq" id="WP_051870410.1">
    <property type="nucleotide sequence ID" value="NZ_JAPTNG010000014.1"/>
</dbReference>
<proteinExistence type="predicted"/>
<dbReference type="Proteomes" id="UP001067708">
    <property type="component" value="Unassembled WGS sequence"/>
</dbReference>
<name>A0ABT4I245_9BACL</name>
<organism evidence="1 2">
    <name type="scientific">Brevibacillus halotolerans</name>
    <dbReference type="NCBI Taxonomy" id="1507437"/>
    <lineage>
        <taxon>Bacteria</taxon>
        <taxon>Bacillati</taxon>
        <taxon>Bacillota</taxon>
        <taxon>Bacilli</taxon>
        <taxon>Bacillales</taxon>
        <taxon>Paenibacillaceae</taxon>
        <taxon>Brevibacillus</taxon>
    </lineage>
</organism>
<accession>A0ABT4I245</accession>
<gene>
    <name evidence="1" type="ORF">O0535_17445</name>
</gene>
<dbReference type="EMBL" id="JAPTNG010000014">
    <property type="protein sequence ID" value="MCZ0832520.1"/>
    <property type="molecule type" value="Genomic_DNA"/>
</dbReference>
<dbReference type="SUPFAM" id="SSF52540">
    <property type="entry name" value="P-loop containing nucleoside triphosphate hydrolases"/>
    <property type="match status" value="1"/>
</dbReference>
<sequence length="240" mass="27906">MLYYKSQKNSYDRIIESFKSTDTEILSSISFKAEVYFNENLFTELSDDLFDGRKIPDDFLETKIKSIKDFLQIGDPFNYFQDKKIKDYLRKNKDLTDYYKWLTQDYFRLDTNVFFNGTELSKLSVGQKGAVILKLYLADGDYPIILDQPEDNLDNRFISNELKTAFRKAKEKRQIIIATHNANLVVNADAEQIVVADFINNSIVYTSGSIENNHLRKEVAGLLEGGEEAFKQRENKYGFL</sequence>
<protein>
    <recommendedName>
        <fullName evidence="3">ATPase AAA-type core domain-containing protein</fullName>
    </recommendedName>
</protein>
<comment type="caution">
    <text evidence="1">The sequence shown here is derived from an EMBL/GenBank/DDBJ whole genome shotgun (WGS) entry which is preliminary data.</text>
</comment>
<reference evidence="1" key="1">
    <citation type="submission" date="2022-09" db="EMBL/GenBank/DDBJ databases">
        <title>Genome analysis and characterization of larvicidal activity of Brevibacillus strains.</title>
        <authorList>
            <person name="Patrusheva E.V."/>
            <person name="Izotova A.O."/>
            <person name="Toshchakov S.V."/>
            <person name="Sineoky S.P."/>
        </authorList>
    </citation>
    <scope>NUCLEOTIDE SEQUENCE</scope>
    <source>
        <strain evidence="1">VKPM_B-13244</strain>
    </source>
</reference>